<comment type="caution">
    <text evidence="1">The sequence shown here is derived from an EMBL/GenBank/DDBJ whole genome shotgun (WGS) entry which is preliminary data.</text>
</comment>
<accession>A0A151KUJ6</accession>
<dbReference type="EMBL" id="LOBR01000073">
    <property type="protein sequence ID" value="KYN85015.1"/>
    <property type="molecule type" value="Genomic_DNA"/>
</dbReference>
<gene>
    <name evidence="1" type="ORF">ATY37_20100</name>
</gene>
<protein>
    <submittedName>
        <fullName evidence="1">Uncharacterized protein</fullName>
    </submittedName>
</protein>
<sequence length="115" mass="13211">MHNLAFEFFLDADLVERVESSVVSKSLKTIKPRCFNVVGCSTRKVWFHKVCIIAESEFPLSRTLNRGQLNLDRYKFWQPTSQLLALDVCLCDAFAYNTFQANLFKKSLANNGLRS</sequence>
<dbReference type="AlphaFoldDB" id="A0A151KUJ6"/>
<proteinExistence type="predicted"/>
<dbReference type="Pfam" id="PF04875">
    <property type="entry name" value="DUF645"/>
    <property type="match status" value="1"/>
</dbReference>
<dbReference type="InterPro" id="IPR006959">
    <property type="entry name" value="DUF645"/>
</dbReference>
<reference evidence="2" key="1">
    <citation type="submission" date="2015-12" db="EMBL/GenBank/DDBJ databases">
        <authorList>
            <person name="Shamseldin A."/>
            <person name="Moawad H."/>
            <person name="Abd El-Rahim W.M."/>
            <person name="Sadowsky M.J."/>
        </authorList>
    </citation>
    <scope>NUCLEOTIDE SEQUENCE [LARGE SCALE GENOMIC DNA]</scope>
    <source>
        <strain evidence="2">2538-88</strain>
    </source>
</reference>
<evidence type="ECO:0000313" key="2">
    <source>
        <dbReference type="Proteomes" id="UP000075346"/>
    </source>
</evidence>
<organism evidence="1 2">
    <name type="scientific">Vibrio cidicii</name>
    <dbReference type="NCBI Taxonomy" id="1763883"/>
    <lineage>
        <taxon>Bacteria</taxon>
        <taxon>Pseudomonadati</taxon>
        <taxon>Pseudomonadota</taxon>
        <taxon>Gammaproteobacteria</taxon>
        <taxon>Vibrionales</taxon>
        <taxon>Vibrionaceae</taxon>
        <taxon>Vibrio</taxon>
    </lineage>
</organism>
<dbReference type="Proteomes" id="UP000075346">
    <property type="component" value="Unassembled WGS sequence"/>
</dbReference>
<name>A0A151KUJ6_9VIBR</name>
<evidence type="ECO:0000313" key="1">
    <source>
        <dbReference type="EMBL" id="KYN85015.1"/>
    </source>
</evidence>